<organism evidence="1 2">
    <name type="scientific">Meloidogyne hapla</name>
    <name type="common">Root-knot nematode worm</name>
    <dbReference type="NCBI Taxonomy" id="6305"/>
    <lineage>
        <taxon>Eukaryota</taxon>
        <taxon>Metazoa</taxon>
        <taxon>Ecdysozoa</taxon>
        <taxon>Nematoda</taxon>
        <taxon>Chromadorea</taxon>
        <taxon>Rhabditida</taxon>
        <taxon>Tylenchina</taxon>
        <taxon>Tylenchomorpha</taxon>
        <taxon>Tylenchoidea</taxon>
        <taxon>Meloidogynidae</taxon>
        <taxon>Meloidogyninae</taxon>
        <taxon>Meloidogyne</taxon>
    </lineage>
</organism>
<name>A0A1I8C2D5_MELHA</name>
<accession>A0A1I8C2D5</accession>
<dbReference type="WBParaSite" id="MhA1_Contig932.frz3.gene2">
    <property type="protein sequence ID" value="MhA1_Contig932.frz3.gene2"/>
    <property type="gene ID" value="MhA1_Contig932.frz3.gene2"/>
</dbReference>
<protein>
    <submittedName>
        <fullName evidence="2">Ovule protein</fullName>
    </submittedName>
</protein>
<sequence length="75" mass="8676">MECCSVETNFGNDLKTNPFIYDISKHYIPKEFYVFDAEESDSDDSDNDMIRTMRRMMIAGAVRSAMTKVFTTTEN</sequence>
<evidence type="ECO:0000313" key="1">
    <source>
        <dbReference type="Proteomes" id="UP000095281"/>
    </source>
</evidence>
<keyword evidence="1" id="KW-1185">Reference proteome</keyword>
<proteinExistence type="predicted"/>
<evidence type="ECO:0000313" key="2">
    <source>
        <dbReference type="WBParaSite" id="MhA1_Contig932.frz3.gene2"/>
    </source>
</evidence>
<dbReference type="Proteomes" id="UP000095281">
    <property type="component" value="Unplaced"/>
</dbReference>
<reference evidence="2" key="1">
    <citation type="submission" date="2016-11" db="UniProtKB">
        <authorList>
            <consortium name="WormBaseParasite"/>
        </authorList>
    </citation>
    <scope>IDENTIFICATION</scope>
</reference>
<dbReference type="AlphaFoldDB" id="A0A1I8C2D5"/>